<keyword evidence="3" id="KW-0862">Zinc</keyword>
<organism evidence="8 9">
    <name type="scientific">Neohortaea acidophila</name>
    <dbReference type="NCBI Taxonomy" id="245834"/>
    <lineage>
        <taxon>Eukaryota</taxon>
        <taxon>Fungi</taxon>
        <taxon>Dikarya</taxon>
        <taxon>Ascomycota</taxon>
        <taxon>Pezizomycotina</taxon>
        <taxon>Dothideomycetes</taxon>
        <taxon>Dothideomycetidae</taxon>
        <taxon>Mycosphaerellales</taxon>
        <taxon>Teratosphaeriaceae</taxon>
        <taxon>Neohortaea</taxon>
    </lineage>
</organism>
<gene>
    <name evidence="8" type="ORF">BDY17DRAFT_255962</name>
</gene>
<dbReference type="InterPro" id="IPR008913">
    <property type="entry name" value="Znf_CHY"/>
</dbReference>
<dbReference type="SMART" id="SM00184">
    <property type="entry name" value="RING"/>
    <property type="match status" value="1"/>
</dbReference>
<dbReference type="RefSeq" id="XP_033586552.1">
    <property type="nucleotide sequence ID" value="XM_033731573.1"/>
</dbReference>
<accession>A0A6A6PJ17</accession>
<dbReference type="SUPFAM" id="SSF161219">
    <property type="entry name" value="CHY zinc finger-like"/>
    <property type="match status" value="1"/>
</dbReference>
<dbReference type="InterPro" id="IPR039512">
    <property type="entry name" value="RCHY1_zinc-ribbon"/>
</dbReference>
<dbReference type="InterPro" id="IPR037274">
    <property type="entry name" value="Znf_CHY_sf"/>
</dbReference>
<evidence type="ECO:0000259" key="6">
    <source>
        <dbReference type="PROSITE" id="PS51266"/>
    </source>
</evidence>
<dbReference type="SUPFAM" id="SSF161245">
    <property type="entry name" value="Zinc hairpin stack"/>
    <property type="match status" value="1"/>
</dbReference>
<dbReference type="GO" id="GO:0061630">
    <property type="term" value="F:ubiquitin protein ligase activity"/>
    <property type="evidence" value="ECO:0007669"/>
    <property type="project" value="TreeGrafter"/>
</dbReference>
<feature type="non-terminal residue" evidence="8">
    <location>
        <position position="256"/>
    </location>
</feature>
<evidence type="ECO:0000259" key="7">
    <source>
        <dbReference type="PROSITE" id="PS51270"/>
    </source>
</evidence>
<dbReference type="Gene3D" id="3.30.40.10">
    <property type="entry name" value="Zinc/RING finger domain, C3HC4 (zinc finger)"/>
    <property type="match status" value="1"/>
</dbReference>
<dbReference type="GeneID" id="54472575"/>
<dbReference type="Gene3D" id="2.20.28.10">
    <property type="match status" value="1"/>
</dbReference>
<dbReference type="InterPro" id="IPR013083">
    <property type="entry name" value="Znf_RING/FYVE/PHD"/>
</dbReference>
<proteinExistence type="predicted"/>
<dbReference type="PROSITE" id="PS51270">
    <property type="entry name" value="ZF_CTCHY"/>
    <property type="match status" value="1"/>
</dbReference>
<dbReference type="SUPFAM" id="SSF57850">
    <property type="entry name" value="RING/U-box"/>
    <property type="match status" value="1"/>
</dbReference>
<dbReference type="EMBL" id="MU001640">
    <property type="protein sequence ID" value="KAF2479982.1"/>
    <property type="molecule type" value="Genomic_DNA"/>
</dbReference>
<dbReference type="InterPro" id="IPR037275">
    <property type="entry name" value="Znf_CTCHY_sf"/>
</dbReference>
<dbReference type="GO" id="GO:0016567">
    <property type="term" value="P:protein ubiquitination"/>
    <property type="evidence" value="ECO:0007669"/>
    <property type="project" value="TreeGrafter"/>
</dbReference>
<dbReference type="GO" id="GO:0008270">
    <property type="term" value="F:zinc ion binding"/>
    <property type="evidence" value="ECO:0007669"/>
    <property type="project" value="UniProtKB-KW"/>
</dbReference>
<feature type="domain" description="CTCHY-type" evidence="7">
    <location>
        <begin position="77"/>
        <end position="143"/>
    </location>
</feature>
<sequence>MEVDYQPALGCMHYLRNVKVQCFDCHRWFSCRHCHDQSRDLPFPHSLRRKLIRNMLCMICQTPQPAAEVCCNCGEWSANYYCDTCKLFDNDPNKSIYHCDDCGICRLGRGLGKDFVHCKKCNVCISISTSAEHPCIEGATEGDCPLCLEEMFASRTKVVSLPCGHYMHAICYKDLMCVTYKCPVCSRSAVNMELQWRKLDDEIEAQPMPEDDEDDLILPPVEIHIVWIGCNDCGSRCWTAFHWLGLKCRVCDSYNT</sequence>
<evidence type="ECO:0000313" key="8">
    <source>
        <dbReference type="EMBL" id="KAF2479982.1"/>
    </source>
</evidence>
<dbReference type="AlphaFoldDB" id="A0A6A6PJ17"/>
<feature type="domain" description="CHY-type" evidence="6">
    <location>
        <begin position="4"/>
        <end position="75"/>
    </location>
</feature>
<dbReference type="GO" id="GO:0006511">
    <property type="term" value="P:ubiquitin-dependent protein catabolic process"/>
    <property type="evidence" value="ECO:0007669"/>
    <property type="project" value="TreeGrafter"/>
</dbReference>
<dbReference type="PROSITE" id="PS50089">
    <property type="entry name" value="ZF_RING_2"/>
    <property type="match status" value="1"/>
</dbReference>
<feature type="domain" description="RING-type" evidence="5">
    <location>
        <begin position="144"/>
        <end position="186"/>
    </location>
</feature>
<keyword evidence="1" id="KW-0479">Metal-binding</keyword>
<evidence type="ECO:0000313" key="9">
    <source>
        <dbReference type="Proteomes" id="UP000799767"/>
    </source>
</evidence>
<dbReference type="PANTHER" id="PTHR21319:SF0">
    <property type="entry name" value="AND RING FINGER DOMAIN PROTEIN, PUTATIVE (AFU_ORTHOLOGUE AFUA_1G08900)-RELATED"/>
    <property type="match status" value="1"/>
</dbReference>
<evidence type="ECO:0000259" key="5">
    <source>
        <dbReference type="PROSITE" id="PS50089"/>
    </source>
</evidence>
<dbReference type="Proteomes" id="UP000799767">
    <property type="component" value="Unassembled WGS sequence"/>
</dbReference>
<dbReference type="PROSITE" id="PS51266">
    <property type="entry name" value="ZF_CHY"/>
    <property type="match status" value="1"/>
</dbReference>
<name>A0A6A6PJ17_9PEZI</name>
<evidence type="ECO:0000256" key="2">
    <source>
        <dbReference type="ARBA" id="ARBA00022771"/>
    </source>
</evidence>
<keyword evidence="2 4" id="KW-0863">Zinc-finger</keyword>
<evidence type="ECO:0000256" key="3">
    <source>
        <dbReference type="ARBA" id="ARBA00022833"/>
    </source>
</evidence>
<reference evidence="8" key="1">
    <citation type="journal article" date="2020" name="Stud. Mycol.">
        <title>101 Dothideomycetes genomes: a test case for predicting lifestyles and emergence of pathogens.</title>
        <authorList>
            <person name="Haridas S."/>
            <person name="Albert R."/>
            <person name="Binder M."/>
            <person name="Bloem J."/>
            <person name="Labutti K."/>
            <person name="Salamov A."/>
            <person name="Andreopoulos B."/>
            <person name="Baker S."/>
            <person name="Barry K."/>
            <person name="Bills G."/>
            <person name="Bluhm B."/>
            <person name="Cannon C."/>
            <person name="Castanera R."/>
            <person name="Culley D."/>
            <person name="Daum C."/>
            <person name="Ezra D."/>
            <person name="Gonzalez J."/>
            <person name="Henrissat B."/>
            <person name="Kuo A."/>
            <person name="Liang C."/>
            <person name="Lipzen A."/>
            <person name="Lutzoni F."/>
            <person name="Magnuson J."/>
            <person name="Mondo S."/>
            <person name="Nolan M."/>
            <person name="Ohm R."/>
            <person name="Pangilinan J."/>
            <person name="Park H.-J."/>
            <person name="Ramirez L."/>
            <person name="Alfaro M."/>
            <person name="Sun H."/>
            <person name="Tritt A."/>
            <person name="Yoshinaga Y."/>
            <person name="Zwiers L.-H."/>
            <person name="Turgeon B."/>
            <person name="Goodwin S."/>
            <person name="Spatafora J."/>
            <person name="Crous P."/>
            <person name="Grigoriev I."/>
        </authorList>
    </citation>
    <scope>NUCLEOTIDE SEQUENCE</scope>
    <source>
        <strain evidence="8">CBS 113389</strain>
    </source>
</reference>
<dbReference type="GO" id="GO:0005634">
    <property type="term" value="C:nucleus"/>
    <property type="evidence" value="ECO:0007669"/>
    <property type="project" value="TreeGrafter"/>
</dbReference>
<dbReference type="Pfam" id="PF14599">
    <property type="entry name" value="zinc_ribbon_6"/>
    <property type="match status" value="1"/>
</dbReference>
<protein>
    <submittedName>
        <fullName evidence="8">Zinc-ribbon-domain-containing protein</fullName>
    </submittedName>
</protein>
<keyword evidence="9" id="KW-1185">Reference proteome</keyword>
<dbReference type="Pfam" id="PF05495">
    <property type="entry name" value="zf-CHY"/>
    <property type="match status" value="1"/>
</dbReference>
<dbReference type="InterPro" id="IPR017921">
    <property type="entry name" value="Znf_CTCHY"/>
</dbReference>
<dbReference type="InterPro" id="IPR001841">
    <property type="entry name" value="Znf_RING"/>
</dbReference>
<evidence type="ECO:0000256" key="4">
    <source>
        <dbReference type="PROSITE-ProRule" id="PRU00601"/>
    </source>
</evidence>
<dbReference type="PANTHER" id="PTHR21319">
    <property type="entry name" value="RING FINGER AND CHY ZINC FINGER DOMAIN-CONTAINING PROTEIN 1"/>
    <property type="match status" value="1"/>
</dbReference>
<dbReference type="Pfam" id="PF13639">
    <property type="entry name" value="zf-RING_2"/>
    <property type="match status" value="1"/>
</dbReference>
<dbReference type="OrthoDB" id="411372at2759"/>
<evidence type="ECO:0000256" key="1">
    <source>
        <dbReference type="ARBA" id="ARBA00022723"/>
    </source>
</evidence>